<organism evidence="20 21">
    <name type="scientific">Amphilophus citrinellus</name>
    <name type="common">Midas cichlid</name>
    <name type="synonym">Cichlasoma citrinellum</name>
    <dbReference type="NCBI Taxonomy" id="61819"/>
    <lineage>
        <taxon>Eukaryota</taxon>
        <taxon>Metazoa</taxon>
        <taxon>Chordata</taxon>
        <taxon>Craniata</taxon>
        <taxon>Vertebrata</taxon>
        <taxon>Euteleostomi</taxon>
        <taxon>Actinopterygii</taxon>
        <taxon>Neopterygii</taxon>
        <taxon>Teleostei</taxon>
        <taxon>Neoteleostei</taxon>
        <taxon>Acanthomorphata</taxon>
        <taxon>Ovalentaria</taxon>
        <taxon>Cichlomorphae</taxon>
        <taxon>Cichliformes</taxon>
        <taxon>Cichlidae</taxon>
        <taxon>New World cichlids</taxon>
        <taxon>Cichlasomatinae</taxon>
        <taxon>Heroini</taxon>
        <taxon>Amphilophus</taxon>
    </lineage>
</organism>
<comment type="function">
    <text evidence="18">Hydrolyzes DNA under acidic conditions with a preference for double-stranded DNA. Plays a major role in the clearance of nucleic acids generated through apoptosis, hence preventing autoinflammation. Necessary for proper fetal development and for definitive erythropoiesis in fetal liver and bone marrow, where it degrades nuclear DNA expelled from erythroid precursor cells.</text>
</comment>
<feature type="chain" id="PRO_5018653819" description="Deoxyribonuclease-2-alpha" evidence="19">
    <location>
        <begin position="26"/>
        <end position="240"/>
    </location>
</feature>
<comment type="similarity">
    <text evidence="3">Belongs to the DNase II family.</text>
</comment>
<reference evidence="20" key="2">
    <citation type="submission" date="2025-09" db="UniProtKB">
        <authorList>
            <consortium name="Ensembl"/>
        </authorList>
    </citation>
    <scope>IDENTIFICATION</scope>
</reference>
<keyword evidence="10" id="KW-0378">Hydrolase</keyword>
<comment type="subcellular location">
    <subcellularLocation>
        <location evidence="2">Lysosome</location>
    </subcellularLocation>
</comment>
<evidence type="ECO:0000256" key="13">
    <source>
        <dbReference type="ARBA" id="ARBA00023228"/>
    </source>
</evidence>
<evidence type="ECO:0000256" key="17">
    <source>
        <dbReference type="ARBA" id="ARBA00043033"/>
    </source>
</evidence>
<evidence type="ECO:0000256" key="15">
    <source>
        <dbReference type="ARBA" id="ARBA00041393"/>
    </source>
</evidence>
<dbReference type="Pfam" id="PF03265">
    <property type="entry name" value="DNase_II"/>
    <property type="match status" value="1"/>
</dbReference>
<dbReference type="Ensembl" id="ENSACIT00000011735.1">
    <property type="protein sequence ID" value="ENSACIP00000011412.1"/>
    <property type="gene ID" value="ENSACIG00000008890.1"/>
</dbReference>
<evidence type="ECO:0000256" key="4">
    <source>
        <dbReference type="ARBA" id="ARBA00012036"/>
    </source>
</evidence>
<keyword evidence="21" id="KW-1185">Reference proteome</keyword>
<dbReference type="GO" id="GO:0005764">
    <property type="term" value="C:lysosome"/>
    <property type="evidence" value="ECO:0007669"/>
    <property type="project" value="UniProtKB-SubCell"/>
</dbReference>
<evidence type="ECO:0000256" key="8">
    <source>
        <dbReference type="ARBA" id="ARBA00022729"/>
    </source>
</evidence>
<evidence type="ECO:0000256" key="9">
    <source>
        <dbReference type="ARBA" id="ARBA00022759"/>
    </source>
</evidence>
<keyword evidence="12" id="KW-0325">Glycoprotein</keyword>
<proteinExistence type="inferred from homology"/>
<dbReference type="AlphaFoldDB" id="A0A3Q0RM58"/>
<dbReference type="PANTHER" id="PTHR10858">
    <property type="entry name" value="DEOXYRIBONUCLEASE II"/>
    <property type="match status" value="1"/>
</dbReference>
<evidence type="ECO:0000256" key="11">
    <source>
        <dbReference type="ARBA" id="ARBA00023157"/>
    </source>
</evidence>
<evidence type="ECO:0000256" key="3">
    <source>
        <dbReference type="ARBA" id="ARBA00007527"/>
    </source>
</evidence>
<comment type="catalytic activity">
    <reaction evidence="1">
        <text>Endonucleolytic cleavage to nucleoside 3'-phosphates and 3'-phosphooligonucleotide end-products.</text>
        <dbReference type="EC" id="3.1.22.1"/>
    </reaction>
</comment>
<evidence type="ECO:0000256" key="1">
    <source>
        <dbReference type="ARBA" id="ARBA00000447"/>
    </source>
</evidence>
<dbReference type="GO" id="GO:0006309">
    <property type="term" value="P:apoptotic DNA fragmentation"/>
    <property type="evidence" value="ECO:0007669"/>
    <property type="project" value="TreeGrafter"/>
</dbReference>
<evidence type="ECO:0000256" key="19">
    <source>
        <dbReference type="SAM" id="SignalP"/>
    </source>
</evidence>
<evidence type="ECO:0000256" key="18">
    <source>
        <dbReference type="ARBA" id="ARBA00045381"/>
    </source>
</evidence>
<evidence type="ECO:0000256" key="16">
    <source>
        <dbReference type="ARBA" id="ARBA00041918"/>
    </source>
</evidence>
<reference evidence="20" key="1">
    <citation type="submission" date="2025-08" db="UniProtKB">
        <authorList>
            <consortium name="Ensembl"/>
        </authorList>
    </citation>
    <scope>IDENTIFICATION</scope>
</reference>
<keyword evidence="5" id="KW-0217">Developmental protein</keyword>
<evidence type="ECO:0000256" key="6">
    <source>
        <dbReference type="ARBA" id="ARBA00022703"/>
    </source>
</evidence>
<dbReference type="PANTHER" id="PTHR10858:SF9">
    <property type="entry name" value="DEOXYRIBONUCLEASE-2-ALPHA"/>
    <property type="match status" value="1"/>
</dbReference>
<keyword evidence="8 19" id="KW-0732">Signal</keyword>
<evidence type="ECO:0000256" key="7">
    <source>
        <dbReference type="ARBA" id="ARBA00022722"/>
    </source>
</evidence>
<keyword evidence="6" id="KW-0053">Apoptosis</keyword>
<evidence type="ECO:0000256" key="10">
    <source>
        <dbReference type="ARBA" id="ARBA00022801"/>
    </source>
</evidence>
<evidence type="ECO:0000256" key="14">
    <source>
        <dbReference type="ARBA" id="ARBA00039868"/>
    </source>
</evidence>
<name>A0A3Q0RM58_AMPCI</name>
<dbReference type="InterPro" id="IPR004947">
    <property type="entry name" value="DNase_II"/>
</dbReference>
<evidence type="ECO:0000313" key="20">
    <source>
        <dbReference type="Ensembl" id="ENSACIP00000011412.1"/>
    </source>
</evidence>
<evidence type="ECO:0000256" key="5">
    <source>
        <dbReference type="ARBA" id="ARBA00022473"/>
    </source>
</evidence>
<keyword evidence="11" id="KW-1015">Disulfide bond</keyword>
<protein>
    <recommendedName>
        <fullName evidence="14">Deoxyribonuclease-2-alpha</fullName>
        <ecNumber evidence="4">3.1.22.1</ecNumber>
    </recommendedName>
    <alternativeName>
        <fullName evidence="15">Acid DNase</fullName>
    </alternativeName>
    <alternativeName>
        <fullName evidence="17">Deoxyribonuclease II alpha</fullName>
    </alternativeName>
    <alternativeName>
        <fullName evidence="16">Lysosomal DNase II</fullName>
    </alternativeName>
</protein>
<evidence type="ECO:0000256" key="12">
    <source>
        <dbReference type="ARBA" id="ARBA00023180"/>
    </source>
</evidence>
<dbReference type="EC" id="3.1.22.1" evidence="4"/>
<keyword evidence="13" id="KW-0458">Lysosome</keyword>
<dbReference type="CDD" id="cd09120">
    <property type="entry name" value="PLDc_DNaseII_1"/>
    <property type="match status" value="1"/>
</dbReference>
<dbReference type="Proteomes" id="UP000261340">
    <property type="component" value="Unplaced"/>
</dbReference>
<accession>A0A3Q0RM58</accession>
<feature type="signal peptide" evidence="19">
    <location>
        <begin position="1"/>
        <end position="25"/>
    </location>
</feature>
<evidence type="ECO:0000256" key="2">
    <source>
        <dbReference type="ARBA" id="ARBA00004371"/>
    </source>
</evidence>
<keyword evidence="9" id="KW-0255">Endonuclease</keyword>
<keyword evidence="7" id="KW-0540">Nuclease</keyword>
<dbReference type="GeneTree" id="ENSGT00390000002634"/>
<dbReference type="GO" id="GO:0004531">
    <property type="term" value="F:deoxyribonuclease II activity"/>
    <property type="evidence" value="ECO:0007669"/>
    <property type="project" value="UniProtKB-EC"/>
</dbReference>
<evidence type="ECO:0000313" key="21">
    <source>
        <dbReference type="Proteomes" id="UP000261340"/>
    </source>
</evidence>
<sequence>MILLLQEVLWKLVFTVGLLGSLCEGSISCKNEGGADVDWFILYKKNDGFKYVYTDSKDQNLKKGNKDINDQAGVLAHTLKPYFENYDTPSPDLEFIAYNDQPPPDDETVGQSYGHSKGVVMKDNNAVVWLLHSTPRFPFSGEKKDFYPKSGETNAQIFLCVTLESTEFKEIGMTARLYQHLKDIKAYRFEESQPEKRARRTSVSSYSKVLKSKGGQEFKRFVKNVSKDRDAKGEISASFI</sequence>